<comment type="subcellular location">
    <subcellularLocation>
        <location evidence="1">Cell membrane</location>
        <topology evidence="1">Multi-pass membrane protein</topology>
    </subcellularLocation>
</comment>
<dbReference type="OrthoDB" id="7163777at2"/>
<sequence>MLYMQALKEAIVQFDDKKGWQRSSHIALSMMFALFPFCIFVLSLAGISSSGLDSDKLIELVFGTWPEVVAAPIVNELQAVLAQSSGRTATFSALLAIFFASNGVDAIRVSITDAYREDDLRPFWKTRLLCIGFVLAGGAALIGVTALVIARPLYLDLLDAIQLNALPEAYSAWRPPWAGALITLVVALIAFHKWLPGVHRPVKELLPGVLLTVCLWAVSAKLFELYLTNFSTYSVTYAGLAGVMATLVFLYLMAVIFVFGAEYNGRLARLRQSALLAG</sequence>
<dbReference type="InterPro" id="IPR017039">
    <property type="entry name" value="Virul_fac_BrkB"/>
</dbReference>
<gene>
    <name evidence="7" type="ORF">TRP8649_00155</name>
</gene>
<dbReference type="PIRSF" id="PIRSF035875">
    <property type="entry name" value="RNase_BN"/>
    <property type="match status" value="1"/>
</dbReference>
<feature type="transmembrane region" description="Helical" evidence="6">
    <location>
        <begin position="204"/>
        <end position="223"/>
    </location>
</feature>
<keyword evidence="3 6" id="KW-0812">Transmembrane</keyword>
<reference evidence="8" key="1">
    <citation type="submission" date="2017-05" db="EMBL/GenBank/DDBJ databases">
        <authorList>
            <person name="Rodrigo-Torres L."/>
            <person name="Arahal R. D."/>
            <person name="Lucena T."/>
        </authorList>
    </citation>
    <scope>NUCLEOTIDE SEQUENCE [LARGE SCALE GENOMIC DNA]</scope>
    <source>
        <strain evidence="8">CECT 8649</strain>
    </source>
</reference>
<evidence type="ECO:0000256" key="4">
    <source>
        <dbReference type="ARBA" id="ARBA00022989"/>
    </source>
</evidence>
<keyword evidence="5 6" id="KW-0472">Membrane</keyword>
<feature type="transmembrane region" description="Helical" evidence="6">
    <location>
        <begin position="26"/>
        <end position="47"/>
    </location>
</feature>
<feature type="transmembrane region" description="Helical" evidence="6">
    <location>
        <begin position="235"/>
        <end position="261"/>
    </location>
</feature>
<dbReference type="RefSeq" id="WP_099241684.1">
    <property type="nucleotide sequence ID" value="NZ_FXXP01000001.1"/>
</dbReference>
<evidence type="ECO:0008006" key="9">
    <source>
        <dbReference type="Google" id="ProtNLM"/>
    </source>
</evidence>
<feature type="transmembrane region" description="Helical" evidence="6">
    <location>
        <begin position="128"/>
        <end position="154"/>
    </location>
</feature>
<evidence type="ECO:0000313" key="8">
    <source>
        <dbReference type="Proteomes" id="UP000225972"/>
    </source>
</evidence>
<dbReference type="GO" id="GO:0005886">
    <property type="term" value="C:plasma membrane"/>
    <property type="evidence" value="ECO:0007669"/>
    <property type="project" value="UniProtKB-SubCell"/>
</dbReference>
<keyword evidence="8" id="KW-1185">Reference proteome</keyword>
<protein>
    <recommendedName>
        <fullName evidence="9">YihY family inner membrane protein</fullName>
    </recommendedName>
</protein>
<proteinExistence type="predicted"/>
<dbReference type="Pfam" id="PF03631">
    <property type="entry name" value="Virul_fac_BrkB"/>
    <property type="match status" value="1"/>
</dbReference>
<evidence type="ECO:0000256" key="1">
    <source>
        <dbReference type="ARBA" id="ARBA00004651"/>
    </source>
</evidence>
<dbReference type="EMBL" id="FXXP01000001">
    <property type="protein sequence ID" value="SMX26082.1"/>
    <property type="molecule type" value="Genomic_DNA"/>
</dbReference>
<keyword evidence="2" id="KW-1003">Cell membrane</keyword>
<name>A0A238J809_9RHOB</name>
<evidence type="ECO:0000256" key="5">
    <source>
        <dbReference type="ARBA" id="ARBA00023136"/>
    </source>
</evidence>
<evidence type="ECO:0000256" key="6">
    <source>
        <dbReference type="SAM" id="Phobius"/>
    </source>
</evidence>
<dbReference type="PANTHER" id="PTHR30213:SF0">
    <property type="entry name" value="UPF0761 MEMBRANE PROTEIN YIHY"/>
    <property type="match status" value="1"/>
</dbReference>
<feature type="transmembrane region" description="Helical" evidence="6">
    <location>
        <begin position="174"/>
        <end position="192"/>
    </location>
</feature>
<evidence type="ECO:0000256" key="2">
    <source>
        <dbReference type="ARBA" id="ARBA00022475"/>
    </source>
</evidence>
<accession>A0A238J809</accession>
<dbReference type="Proteomes" id="UP000225972">
    <property type="component" value="Unassembled WGS sequence"/>
</dbReference>
<organism evidence="7 8">
    <name type="scientific">Pelagimonas phthalicica</name>
    <dbReference type="NCBI Taxonomy" id="1037362"/>
    <lineage>
        <taxon>Bacteria</taxon>
        <taxon>Pseudomonadati</taxon>
        <taxon>Pseudomonadota</taxon>
        <taxon>Alphaproteobacteria</taxon>
        <taxon>Rhodobacterales</taxon>
        <taxon>Roseobacteraceae</taxon>
        <taxon>Pelagimonas</taxon>
    </lineage>
</organism>
<dbReference type="AlphaFoldDB" id="A0A238J809"/>
<evidence type="ECO:0000313" key="7">
    <source>
        <dbReference type="EMBL" id="SMX26082.1"/>
    </source>
</evidence>
<dbReference type="NCBIfam" id="TIGR00765">
    <property type="entry name" value="yihY_not_rbn"/>
    <property type="match status" value="1"/>
</dbReference>
<dbReference type="PANTHER" id="PTHR30213">
    <property type="entry name" value="INNER MEMBRANE PROTEIN YHJD"/>
    <property type="match status" value="1"/>
</dbReference>
<evidence type="ECO:0000256" key="3">
    <source>
        <dbReference type="ARBA" id="ARBA00022692"/>
    </source>
</evidence>
<keyword evidence="4 6" id="KW-1133">Transmembrane helix</keyword>
<feature type="transmembrane region" description="Helical" evidence="6">
    <location>
        <begin position="89"/>
        <end position="107"/>
    </location>
</feature>